<evidence type="ECO:0000256" key="3">
    <source>
        <dbReference type="ARBA" id="ARBA00023004"/>
    </source>
</evidence>
<dbReference type="Gene3D" id="1.20.58.480">
    <property type="match status" value="1"/>
</dbReference>
<accession>A0A9P5TTR5</accession>
<dbReference type="PANTHER" id="PTHR28657:SF5">
    <property type="entry name" value="INDOLEAMINE 2,3-DIOXYGENASE"/>
    <property type="match status" value="1"/>
</dbReference>
<dbReference type="PANTHER" id="PTHR28657">
    <property type="entry name" value="INDOLEAMINE 2,3-DIOXYGENASE"/>
    <property type="match status" value="1"/>
</dbReference>
<dbReference type="GO" id="GO:0034354">
    <property type="term" value="P:'de novo' NAD+ biosynthetic process from L-tryptophan"/>
    <property type="evidence" value="ECO:0007669"/>
    <property type="project" value="TreeGrafter"/>
</dbReference>
<evidence type="ECO:0000256" key="1">
    <source>
        <dbReference type="ARBA" id="ARBA00007119"/>
    </source>
</evidence>
<evidence type="ECO:0000313" key="5">
    <source>
        <dbReference type="Proteomes" id="UP000724874"/>
    </source>
</evidence>
<dbReference type="SUPFAM" id="SSF140959">
    <property type="entry name" value="Indolic compounds 2,3-dioxygenase-like"/>
    <property type="match status" value="1"/>
</dbReference>
<evidence type="ECO:0000256" key="2">
    <source>
        <dbReference type="ARBA" id="ARBA00022723"/>
    </source>
</evidence>
<dbReference type="AlphaFoldDB" id="A0A9P5TTR5"/>
<keyword evidence="2" id="KW-0479">Metal-binding</keyword>
<dbReference type="GO" id="GO:0033754">
    <property type="term" value="F:indoleamine 2,3-dioxygenase activity"/>
    <property type="evidence" value="ECO:0007669"/>
    <property type="project" value="TreeGrafter"/>
</dbReference>
<keyword evidence="5" id="KW-1185">Reference proteome</keyword>
<keyword evidence="3" id="KW-0408">Iron</keyword>
<comment type="caution">
    <text evidence="4">The sequence shown here is derived from an EMBL/GenBank/DDBJ whole genome shotgun (WGS) entry which is preliminary data.</text>
</comment>
<gene>
    <name evidence="4" type="ORF">CPB84DRAFT_1812630</name>
</gene>
<dbReference type="GO" id="GO:0020037">
    <property type="term" value="F:heme binding"/>
    <property type="evidence" value="ECO:0007669"/>
    <property type="project" value="InterPro"/>
</dbReference>
<dbReference type="EMBL" id="JADNYJ010000005">
    <property type="protein sequence ID" value="KAF8911180.1"/>
    <property type="molecule type" value="Genomic_DNA"/>
</dbReference>
<dbReference type="GO" id="GO:0005737">
    <property type="term" value="C:cytoplasm"/>
    <property type="evidence" value="ECO:0007669"/>
    <property type="project" value="TreeGrafter"/>
</dbReference>
<dbReference type="GO" id="GO:0019441">
    <property type="term" value="P:L-tryptophan catabolic process to kynurenine"/>
    <property type="evidence" value="ECO:0007669"/>
    <property type="project" value="InterPro"/>
</dbReference>
<dbReference type="OrthoDB" id="540174at2759"/>
<reference evidence="4" key="1">
    <citation type="submission" date="2020-11" db="EMBL/GenBank/DDBJ databases">
        <authorList>
            <consortium name="DOE Joint Genome Institute"/>
            <person name="Ahrendt S."/>
            <person name="Riley R."/>
            <person name="Andreopoulos W."/>
            <person name="LaButti K."/>
            <person name="Pangilinan J."/>
            <person name="Ruiz-duenas F.J."/>
            <person name="Barrasa J.M."/>
            <person name="Sanchez-Garcia M."/>
            <person name="Camarero S."/>
            <person name="Miyauchi S."/>
            <person name="Serrano A."/>
            <person name="Linde D."/>
            <person name="Babiker R."/>
            <person name="Drula E."/>
            <person name="Ayuso-Fernandez I."/>
            <person name="Pacheco R."/>
            <person name="Padilla G."/>
            <person name="Ferreira P."/>
            <person name="Barriuso J."/>
            <person name="Kellner H."/>
            <person name="Castanera R."/>
            <person name="Alfaro M."/>
            <person name="Ramirez L."/>
            <person name="Pisabarro A.G."/>
            <person name="Kuo A."/>
            <person name="Tritt A."/>
            <person name="Lipzen A."/>
            <person name="He G."/>
            <person name="Yan M."/>
            <person name="Ng V."/>
            <person name="Cullen D."/>
            <person name="Martin F."/>
            <person name="Rosso M.-N."/>
            <person name="Henrissat B."/>
            <person name="Hibbett D."/>
            <person name="Martinez A.T."/>
            <person name="Grigoriev I.V."/>
        </authorList>
    </citation>
    <scope>NUCLEOTIDE SEQUENCE</scope>
    <source>
        <strain evidence="4">AH 44721</strain>
    </source>
</reference>
<dbReference type="InterPro" id="IPR000898">
    <property type="entry name" value="Indolamine_dOase"/>
</dbReference>
<organism evidence="4 5">
    <name type="scientific">Gymnopilus junonius</name>
    <name type="common">Spectacular rustgill mushroom</name>
    <name type="synonym">Gymnopilus spectabilis subsp. junonius</name>
    <dbReference type="NCBI Taxonomy" id="109634"/>
    <lineage>
        <taxon>Eukaryota</taxon>
        <taxon>Fungi</taxon>
        <taxon>Dikarya</taxon>
        <taxon>Basidiomycota</taxon>
        <taxon>Agaricomycotina</taxon>
        <taxon>Agaricomycetes</taxon>
        <taxon>Agaricomycetidae</taxon>
        <taxon>Agaricales</taxon>
        <taxon>Agaricineae</taxon>
        <taxon>Hymenogastraceae</taxon>
        <taxon>Gymnopilus</taxon>
    </lineage>
</organism>
<evidence type="ECO:0008006" key="6">
    <source>
        <dbReference type="Google" id="ProtNLM"/>
    </source>
</evidence>
<evidence type="ECO:0000313" key="4">
    <source>
        <dbReference type="EMBL" id="KAF8911180.1"/>
    </source>
</evidence>
<protein>
    <recommendedName>
        <fullName evidence="6">Indoleamine 2,3-dioxygenase</fullName>
    </recommendedName>
</protein>
<name>A0A9P5TTR5_GYMJU</name>
<comment type="similarity">
    <text evidence="1">Belongs to the indoleamine 2,3-dioxygenase family.</text>
</comment>
<sequence length="379" mass="42230">MAQLPPTHFLSLPRPDILIGPPVGVPDTTTLAAHDFDPPLRRLGAEWEPWEVLLDDAISKHLQLGSKPDLPENEKQKSESWRERVRNLPIIAVDELKNSEITLRRAHLVLSWIMHFFVHSLPPSDPLQLPPVVTYSDDVLYNFYIEETKSSDAEDILPTESNIRCLTTFTSTNDEAEFYLTSGRMELAGVEALELMRSTMDEAFVGDDIAVRRITEFASGKKWVFEGIEQDPTLAEPHELSGPSAGQSSLIHAIDTFLGLTGHSTSANDDGEGFAHRFFLIYYYPLSKTAFLQRMQLYMPDIIVPAFTDSKDKEAKKNGAAILEAYNAAVMALKEFPRGKGSKRNTSSPAAPLKGTGGTDVVRFLKGVRDQTKRLCCLL</sequence>
<dbReference type="GO" id="GO:0046872">
    <property type="term" value="F:metal ion binding"/>
    <property type="evidence" value="ECO:0007669"/>
    <property type="project" value="UniProtKB-KW"/>
</dbReference>
<dbReference type="Pfam" id="PF01231">
    <property type="entry name" value="IDO"/>
    <property type="match status" value="2"/>
</dbReference>
<dbReference type="Proteomes" id="UP000724874">
    <property type="component" value="Unassembled WGS sequence"/>
</dbReference>
<dbReference type="InterPro" id="IPR037217">
    <property type="entry name" value="Trp/Indoleamine_2_3_dOase-like"/>
</dbReference>
<proteinExistence type="inferred from homology"/>